<keyword evidence="6" id="KW-0902">Two-component regulatory system</keyword>
<dbReference type="InterPro" id="IPR050736">
    <property type="entry name" value="Sensor_HK_Regulatory"/>
</dbReference>
<dbReference type="InterPro" id="IPR036097">
    <property type="entry name" value="HisK_dim/P_sf"/>
</dbReference>
<dbReference type="EC" id="2.7.13.3" evidence="2"/>
<dbReference type="InterPro" id="IPR036890">
    <property type="entry name" value="HATPase_C_sf"/>
</dbReference>
<dbReference type="Gene3D" id="1.10.287.130">
    <property type="match status" value="1"/>
</dbReference>
<dbReference type="Proteomes" id="UP000435357">
    <property type="component" value="Unassembled WGS sequence"/>
</dbReference>
<keyword evidence="9" id="KW-0472">Membrane</keyword>
<evidence type="ECO:0000313" key="12">
    <source>
        <dbReference type="Proteomes" id="UP000435357"/>
    </source>
</evidence>
<comment type="catalytic activity">
    <reaction evidence="1">
        <text>ATP + protein L-histidine = ADP + protein N-phospho-L-histidine.</text>
        <dbReference type="EC" id="2.7.13.3"/>
    </reaction>
</comment>
<keyword evidence="9" id="KW-1133">Transmembrane helix</keyword>
<dbReference type="InterPro" id="IPR005467">
    <property type="entry name" value="His_kinase_dom"/>
</dbReference>
<dbReference type="SUPFAM" id="SSF55874">
    <property type="entry name" value="ATPase domain of HSP90 chaperone/DNA topoisomerase II/histidine kinase"/>
    <property type="match status" value="1"/>
</dbReference>
<dbReference type="Gene3D" id="1.25.40.10">
    <property type="entry name" value="Tetratricopeptide repeat domain"/>
    <property type="match status" value="3"/>
</dbReference>
<evidence type="ECO:0000256" key="8">
    <source>
        <dbReference type="SAM" id="Coils"/>
    </source>
</evidence>
<dbReference type="PANTHER" id="PTHR43711">
    <property type="entry name" value="TWO-COMPONENT HISTIDINE KINASE"/>
    <property type="match status" value="1"/>
</dbReference>
<feature type="transmembrane region" description="Helical" evidence="9">
    <location>
        <begin position="453"/>
        <end position="473"/>
    </location>
</feature>
<dbReference type="PANTHER" id="PTHR43711:SF31">
    <property type="entry name" value="HISTIDINE KINASE"/>
    <property type="match status" value="1"/>
</dbReference>
<evidence type="ECO:0000256" key="3">
    <source>
        <dbReference type="ARBA" id="ARBA00022553"/>
    </source>
</evidence>
<dbReference type="OrthoDB" id="9778366at2"/>
<evidence type="ECO:0000256" key="5">
    <source>
        <dbReference type="ARBA" id="ARBA00022777"/>
    </source>
</evidence>
<evidence type="ECO:0000256" key="2">
    <source>
        <dbReference type="ARBA" id="ARBA00012438"/>
    </source>
</evidence>
<dbReference type="Pfam" id="PF02518">
    <property type="entry name" value="HATPase_c"/>
    <property type="match status" value="1"/>
</dbReference>
<dbReference type="InterPro" id="IPR019734">
    <property type="entry name" value="TPR_rpt"/>
</dbReference>
<dbReference type="PROSITE" id="PS50005">
    <property type="entry name" value="TPR"/>
    <property type="match status" value="2"/>
</dbReference>
<feature type="coiled-coil region" evidence="8">
    <location>
        <begin position="418"/>
        <end position="447"/>
    </location>
</feature>
<keyword evidence="7" id="KW-0802">TPR repeat</keyword>
<evidence type="ECO:0000256" key="1">
    <source>
        <dbReference type="ARBA" id="ARBA00000085"/>
    </source>
</evidence>
<dbReference type="Pfam" id="PF00512">
    <property type="entry name" value="HisKA"/>
    <property type="match status" value="1"/>
</dbReference>
<dbReference type="PROSITE" id="PS50109">
    <property type="entry name" value="HIS_KIN"/>
    <property type="match status" value="1"/>
</dbReference>
<feature type="repeat" description="TPR" evidence="7">
    <location>
        <begin position="256"/>
        <end position="289"/>
    </location>
</feature>
<evidence type="ECO:0000256" key="9">
    <source>
        <dbReference type="SAM" id="Phobius"/>
    </source>
</evidence>
<dbReference type="PRINTS" id="PR00344">
    <property type="entry name" value="BCTRLSENSOR"/>
</dbReference>
<dbReference type="InterPro" id="IPR004358">
    <property type="entry name" value="Sig_transdc_His_kin-like_C"/>
</dbReference>
<keyword evidence="3" id="KW-0597">Phosphoprotein</keyword>
<dbReference type="Pfam" id="PF13181">
    <property type="entry name" value="TPR_8"/>
    <property type="match status" value="1"/>
</dbReference>
<dbReference type="InterPro" id="IPR003594">
    <property type="entry name" value="HATPase_dom"/>
</dbReference>
<dbReference type="GO" id="GO:0000155">
    <property type="term" value="F:phosphorelay sensor kinase activity"/>
    <property type="evidence" value="ECO:0007669"/>
    <property type="project" value="InterPro"/>
</dbReference>
<dbReference type="EMBL" id="WACR01000007">
    <property type="protein sequence ID" value="KAB1063691.1"/>
    <property type="molecule type" value="Genomic_DNA"/>
</dbReference>
<dbReference type="SUPFAM" id="SSF48452">
    <property type="entry name" value="TPR-like"/>
    <property type="match status" value="2"/>
</dbReference>
<feature type="domain" description="Histidine kinase" evidence="10">
    <location>
        <begin position="513"/>
        <end position="727"/>
    </location>
</feature>
<dbReference type="InterPro" id="IPR011990">
    <property type="entry name" value="TPR-like_helical_dom_sf"/>
</dbReference>
<dbReference type="Pfam" id="PF13424">
    <property type="entry name" value="TPR_12"/>
    <property type="match status" value="1"/>
</dbReference>
<proteinExistence type="predicted"/>
<keyword evidence="12" id="KW-1185">Reference proteome</keyword>
<keyword evidence="5 11" id="KW-0418">Kinase</keyword>
<evidence type="ECO:0000256" key="4">
    <source>
        <dbReference type="ARBA" id="ARBA00022679"/>
    </source>
</evidence>
<evidence type="ECO:0000259" key="10">
    <source>
        <dbReference type="PROSITE" id="PS50109"/>
    </source>
</evidence>
<dbReference type="SMART" id="SM00387">
    <property type="entry name" value="HATPase_c"/>
    <property type="match status" value="1"/>
</dbReference>
<dbReference type="InterPro" id="IPR003661">
    <property type="entry name" value="HisK_dim/P_dom"/>
</dbReference>
<accession>A0A6N6M370</accession>
<evidence type="ECO:0000313" key="11">
    <source>
        <dbReference type="EMBL" id="KAB1063691.1"/>
    </source>
</evidence>
<reference evidence="11 12" key="1">
    <citation type="submission" date="2019-09" db="EMBL/GenBank/DDBJ databases">
        <title>Genomes of Cryomorphaceae.</title>
        <authorList>
            <person name="Bowman J.P."/>
        </authorList>
    </citation>
    <scope>NUCLEOTIDE SEQUENCE [LARGE SCALE GENOMIC DNA]</scope>
    <source>
        <strain evidence="11 12">KCTC 52047</strain>
    </source>
</reference>
<comment type="caution">
    <text evidence="11">The sequence shown here is derived from an EMBL/GenBank/DDBJ whole genome shotgun (WGS) entry which is preliminary data.</text>
</comment>
<dbReference type="SMART" id="SM00388">
    <property type="entry name" value="HisKA"/>
    <property type="match status" value="1"/>
</dbReference>
<gene>
    <name evidence="11" type="ORF">F3059_08980</name>
</gene>
<dbReference type="Pfam" id="PF13374">
    <property type="entry name" value="TPR_10"/>
    <property type="match status" value="1"/>
</dbReference>
<dbReference type="AlphaFoldDB" id="A0A6N6M370"/>
<dbReference type="CDD" id="cd00075">
    <property type="entry name" value="HATPase"/>
    <property type="match status" value="1"/>
</dbReference>
<organism evidence="11 12">
    <name type="scientific">Salibacter halophilus</name>
    <dbReference type="NCBI Taxonomy" id="1803916"/>
    <lineage>
        <taxon>Bacteria</taxon>
        <taxon>Pseudomonadati</taxon>
        <taxon>Bacteroidota</taxon>
        <taxon>Flavobacteriia</taxon>
        <taxon>Flavobacteriales</taxon>
        <taxon>Salibacteraceae</taxon>
        <taxon>Salibacter</taxon>
    </lineage>
</organism>
<dbReference type="Gene3D" id="3.30.565.10">
    <property type="entry name" value="Histidine kinase-like ATPase, C-terminal domain"/>
    <property type="match status" value="1"/>
</dbReference>
<dbReference type="SMART" id="SM00028">
    <property type="entry name" value="TPR"/>
    <property type="match status" value="8"/>
</dbReference>
<evidence type="ECO:0000256" key="7">
    <source>
        <dbReference type="PROSITE-ProRule" id="PRU00339"/>
    </source>
</evidence>
<feature type="coiled-coil region" evidence="8">
    <location>
        <begin position="479"/>
        <end position="513"/>
    </location>
</feature>
<feature type="repeat" description="TPR" evidence="7">
    <location>
        <begin position="216"/>
        <end position="249"/>
    </location>
</feature>
<keyword evidence="4" id="KW-0808">Transferase</keyword>
<sequence length="729" mass="82420">MPYKEMVYFGDSFVALIMIKRIIALSVLCILFFPVIGQEGLNSLYQKLENSKTDTGKVEALTDITIYLYRHNQFQKTISYADSAIAIGKKLDNSKYIVIPLSFKSSAYYDLGQREKAVMAAKEAMAVAEKCECPDEKGRSLITYADILNKDTRYDSSIIYYEKALEALEEGSIDKAHAYNNISIAYAEKGFYYKSLDYLLKALEFYREKEMEYAQATALNNLGEKYRQNDDHTNAIKYLKKSISISRNVGDTVQMGRAMGNLGLAYSEIHKNDSAFKYLNEALDVNKSINRLYGKTVAHSNLASFYSDTDQPDKAFPHLEKVLEYSQKLGVKRGLYYGNLGLGRAYYMKEQYDSALKYINKAKQVIQGSTDDGVKMGLYDGYHDIYKKLGQFDSSLFYYEKYVTIKDSLDDASRQSRIDELSMKFEAEQKEKENAVLRAENLKAQKESNYKTLIIWVSVVLVAGLIVMVVLQFRYNKSKSDLNERLLATNTKIAQKNEELKKLNEVKNRMLSIVGHDVKGPLSSISSLLKLINSGELTADQEKEFLQDLESETSKTSMLLENLLHWTKSQFDGLEVHLDERELKGAVDHIVSLYENPIRKKNIVIENTIDPNDKAVVDKQLLDLILRNLLSNAIKYVYEGGKIRFDCEKEDGKVRLKVTDNGMGMSQEKIDTLFAKSSSTLGANNEKGTGLGLVLTKDAVEQCGGSLKVESERGKGSTFILELPLPGNN</sequence>
<name>A0A6N6M370_9FLAO</name>
<keyword evidence="8" id="KW-0175">Coiled coil</keyword>
<dbReference type="SUPFAM" id="SSF47384">
    <property type="entry name" value="Homodimeric domain of signal transducing histidine kinase"/>
    <property type="match status" value="1"/>
</dbReference>
<keyword evidence="9" id="KW-0812">Transmembrane</keyword>
<protein>
    <recommendedName>
        <fullName evidence="2">histidine kinase</fullName>
        <ecNumber evidence="2">2.7.13.3</ecNumber>
    </recommendedName>
</protein>
<evidence type="ECO:0000256" key="6">
    <source>
        <dbReference type="ARBA" id="ARBA00023012"/>
    </source>
</evidence>